<evidence type="ECO:0000313" key="1">
    <source>
        <dbReference type="EMBL" id="NDL59085.1"/>
    </source>
</evidence>
<name>A0A7K3M735_9ACTN</name>
<keyword evidence="2" id="KW-1185">Reference proteome</keyword>
<dbReference type="SUPFAM" id="SSF51161">
    <property type="entry name" value="Trimeric LpxA-like enzymes"/>
    <property type="match status" value="1"/>
</dbReference>
<dbReference type="PANTHER" id="PTHR23416">
    <property type="entry name" value="SIALIC ACID SYNTHASE-RELATED"/>
    <property type="match status" value="1"/>
</dbReference>
<dbReference type="Gene3D" id="2.160.10.10">
    <property type="entry name" value="Hexapeptide repeat proteins"/>
    <property type="match status" value="1"/>
</dbReference>
<proteinExistence type="predicted"/>
<comment type="caution">
    <text evidence="1">The sequence shown here is derived from an EMBL/GenBank/DDBJ whole genome shotgun (WGS) entry which is preliminary data.</text>
</comment>
<dbReference type="PANTHER" id="PTHR23416:SF78">
    <property type="entry name" value="LIPOPOLYSACCHARIDE BIOSYNTHESIS O-ACETYL TRANSFERASE WBBJ-RELATED"/>
    <property type="match status" value="1"/>
</dbReference>
<keyword evidence="1" id="KW-0012">Acyltransferase</keyword>
<dbReference type="Pfam" id="PF00132">
    <property type="entry name" value="Hexapep"/>
    <property type="match status" value="1"/>
</dbReference>
<organism evidence="1 2">
    <name type="scientific">Phytoactinopolyspora mesophila</name>
    <dbReference type="NCBI Taxonomy" id="2650750"/>
    <lineage>
        <taxon>Bacteria</taxon>
        <taxon>Bacillati</taxon>
        <taxon>Actinomycetota</taxon>
        <taxon>Actinomycetes</taxon>
        <taxon>Jiangellales</taxon>
        <taxon>Jiangellaceae</taxon>
        <taxon>Phytoactinopolyspora</taxon>
    </lineage>
</organism>
<dbReference type="CDD" id="cd04647">
    <property type="entry name" value="LbH_MAT_like"/>
    <property type="match status" value="1"/>
</dbReference>
<dbReference type="InterPro" id="IPR011004">
    <property type="entry name" value="Trimer_LpxA-like_sf"/>
</dbReference>
<gene>
    <name evidence="1" type="ORF">F7O44_18620</name>
</gene>
<sequence length="213" mass="23743">MGYRRAVFRRQRDPRQARYLTWAGVRWVIRHRAWTPGYLIRYARLLRLRLFQPDVVTEGLVFLGRGASVQARRGHGRVILGRWVHIGDGTQLRAHEGTLRVGDKTVFGQHTTVNCYLDVEIGASTLVADWIYIADFDHRTDDLETPIKDQGIVKSPVRIGPDCWLGVKATVLRGSVVGQGSVIAAHAVVRGVVPARVVAGGAPARVLKARVRK</sequence>
<reference evidence="1 2" key="1">
    <citation type="submission" date="2019-11" db="EMBL/GenBank/DDBJ databases">
        <authorList>
            <person name="Li X.-J."/>
            <person name="Feng X.-M."/>
        </authorList>
    </citation>
    <scope>NUCLEOTIDE SEQUENCE [LARGE SCALE GENOMIC DNA]</scope>
    <source>
        <strain evidence="1 2">XMNu-373</strain>
    </source>
</reference>
<dbReference type="InterPro" id="IPR051159">
    <property type="entry name" value="Hexapeptide_acetyltransf"/>
</dbReference>
<accession>A0A7K3M735</accession>
<dbReference type="GO" id="GO:0016746">
    <property type="term" value="F:acyltransferase activity"/>
    <property type="evidence" value="ECO:0007669"/>
    <property type="project" value="UniProtKB-KW"/>
</dbReference>
<dbReference type="Proteomes" id="UP000460435">
    <property type="component" value="Unassembled WGS sequence"/>
</dbReference>
<keyword evidence="1" id="KW-0808">Transferase</keyword>
<dbReference type="AlphaFoldDB" id="A0A7K3M735"/>
<protein>
    <submittedName>
        <fullName evidence="1">Acyltransferase</fullName>
    </submittedName>
</protein>
<dbReference type="EMBL" id="WLZY01000006">
    <property type="protein sequence ID" value="NDL59085.1"/>
    <property type="molecule type" value="Genomic_DNA"/>
</dbReference>
<evidence type="ECO:0000313" key="2">
    <source>
        <dbReference type="Proteomes" id="UP000460435"/>
    </source>
</evidence>
<dbReference type="InterPro" id="IPR001451">
    <property type="entry name" value="Hexapep"/>
</dbReference>